<dbReference type="AlphaFoldDB" id="A0A5Q6RYB1"/>
<evidence type="ECO:0000256" key="2">
    <source>
        <dbReference type="ARBA" id="ARBA00022729"/>
    </source>
</evidence>
<feature type="signal peptide" evidence="3">
    <location>
        <begin position="1"/>
        <end position="25"/>
    </location>
</feature>
<proteinExistence type="inferred from homology"/>
<feature type="chain" id="PRO_5024407208" evidence="3">
    <location>
        <begin position="26"/>
        <end position="400"/>
    </location>
</feature>
<feature type="domain" description="Leucine-binding protein" evidence="4">
    <location>
        <begin position="47"/>
        <end position="375"/>
    </location>
</feature>
<dbReference type="InterPro" id="IPR028082">
    <property type="entry name" value="Peripla_BP_I"/>
</dbReference>
<dbReference type="RefSeq" id="WP_149770000.1">
    <property type="nucleotide sequence ID" value="NZ_VDFQ02000003.1"/>
</dbReference>
<evidence type="ECO:0000256" key="1">
    <source>
        <dbReference type="ARBA" id="ARBA00010062"/>
    </source>
</evidence>
<dbReference type="InterPro" id="IPR028081">
    <property type="entry name" value="Leu-bd"/>
</dbReference>
<dbReference type="InterPro" id="IPR051010">
    <property type="entry name" value="BCAA_transport"/>
</dbReference>
<organism evidence="5 6">
    <name type="scientific">Mumia zhuanghuii</name>
    <dbReference type="NCBI Taxonomy" id="2585211"/>
    <lineage>
        <taxon>Bacteria</taxon>
        <taxon>Bacillati</taxon>
        <taxon>Actinomycetota</taxon>
        <taxon>Actinomycetes</taxon>
        <taxon>Propionibacteriales</taxon>
        <taxon>Nocardioidaceae</taxon>
        <taxon>Mumia</taxon>
    </lineage>
</organism>
<evidence type="ECO:0000313" key="5">
    <source>
        <dbReference type="EMBL" id="KAA1423049.1"/>
    </source>
</evidence>
<dbReference type="PANTHER" id="PTHR30483">
    <property type="entry name" value="LEUCINE-SPECIFIC-BINDING PROTEIN"/>
    <property type="match status" value="1"/>
</dbReference>
<dbReference type="OrthoDB" id="7337537at2"/>
<dbReference type="SUPFAM" id="SSF53822">
    <property type="entry name" value="Periplasmic binding protein-like I"/>
    <property type="match status" value="1"/>
</dbReference>
<dbReference type="Gene3D" id="3.40.50.2300">
    <property type="match status" value="2"/>
</dbReference>
<dbReference type="PANTHER" id="PTHR30483:SF6">
    <property type="entry name" value="PERIPLASMIC BINDING PROTEIN OF ABC TRANSPORTER FOR NATURAL AMINO ACIDS"/>
    <property type="match status" value="1"/>
</dbReference>
<comment type="caution">
    <text evidence="5">The sequence shown here is derived from an EMBL/GenBank/DDBJ whole genome shotgun (WGS) entry which is preliminary data.</text>
</comment>
<dbReference type="Pfam" id="PF13458">
    <property type="entry name" value="Peripla_BP_6"/>
    <property type="match status" value="1"/>
</dbReference>
<sequence length="400" mass="41333">MRLERTALFGTLAAALLIVSGCASSDPEGSDSSSEAEGPMVIESFQALSGPVAPVGEAMSIGNKAAVAVINADGGVLGEPLELNITDSGGSPDQLAAKLQELLAGGKPHAVLPGSASEIPAGIPILDNAKVFTSQHFTADTFNDPKEYPLVFGNAHTIPDYVASFVGKLKADGYTSVGVLNSDDASGQAFQAVAKPALEEAGIEATFAAVSPSAVDATPQMQQVLSDDPDALVLAGYFPGATAVVAARAKLGTDIPTISAQTFSANNLDSIAEPEALEGIEFQQLAANVKGTPQTESEAFKKFYEAVKKEAGGTLPFPINTYLVAYDDVVLAAYAAELAGSFDPEKMTEALEKASPEDMPNYVMPVGFSPENHFPNVTEDDFVFVPYSPTENGLVVPAGG</sequence>
<dbReference type="EMBL" id="VDFQ02000003">
    <property type="protein sequence ID" value="KAA1423049.1"/>
    <property type="molecule type" value="Genomic_DNA"/>
</dbReference>
<dbReference type="Proteomes" id="UP000307768">
    <property type="component" value="Unassembled WGS sequence"/>
</dbReference>
<accession>A0A5Q6RYB1</accession>
<dbReference type="PROSITE" id="PS51257">
    <property type="entry name" value="PROKAR_LIPOPROTEIN"/>
    <property type="match status" value="1"/>
</dbReference>
<evidence type="ECO:0000259" key="4">
    <source>
        <dbReference type="Pfam" id="PF13458"/>
    </source>
</evidence>
<evidence type="ECO:0000256" key="3">
    <source>
        <dbReference type="SAM" id="SignalP"/>
    </source>
</evidence>
<name>A0A5Q6RYB1_9ACTN</name>
<keyword evidence="2 3" id="KW-0732">Signal</keyword>
<evidence type="ECO:0000313" key="6">
    <source>
        <dbReference type="Proteomes" id="UP000307768"/>
    </source>
</evidence>
<gene>
    <name evidence="5" type="ORF">FE697_013015</name>
</gene>
<comment type="similarity">
    <text evidence="1">Belongs to the leucine-binding protein family.</text>
</comment>
<reference evidence="5 6" key="1">
    <citation type="submission" date="2019-09" db="EMBL/GenBank/DDBJ databases">
        <title>Mumia zhuanghuii sp. nov. isolated from the intestinal contents of plateau pika (Ochotona curzoniae) in the Qinghai-Tibet plateau of China.</title>
        <authorList>
            <person name="Tian Z."/>
        </authorList>
    </citation>
    <scope>NUCLEOTIDE SEQUENCE [LARGE SCALE GENOMIC DNA]</scope>
    <source>
        <strain evidence="6">350</strain>
    </source>
</reference>
<protein>
    <submittedName>
        <fullName evidence="5">ABC transporter substrate-binding protein</fullName>
    </submittedName>
</protein>